<dbReference type="PROSITE" id="PS51462">
    <property type="entry name" value="NUDIX"/>
    <property type="match status" value="1"/>
</dbReference>
<name>A0A1G9YJ69_9BACL</name>
<evidence type="ECO:0000313" key="4">
    <source>
        <dbReference type="EMBL" id="SDN08495.1"/>
    </source>
</evidence>
<dbReference type="STRING" id="459525.SAMN04488137_3435"/>
<dbReference type="GO" id="GO:0016787">
    <property type="term" value="F:hydrolase activity"/>
    <property type="evidence" value="ECO:0007669"/>
    <property type="project" value="UniProtKB-KW"/>
</dbReference>
<dbReference type="SUPFAM" id="SSF55811">
    <property type="entry name" value="Nudix"/>
    <property type="match status" value="1"/>
</dbReference>
<protein>
    <submittedName>
        <fullName evidence="4">NUDIX domain-containing protein</fullName>
    </submittedName>
</protein>
<dbReference type="InterPro" id="IPR000086">
    <property type="entry name" value="NUDIX_hydrolase_dom"/>
</dbReference>
<dbReference type="EMBL" id="FNHW01000001">
    <property type="protein sequence ID" value="SDN08495.1"/>
    <property type="molecule type" value="Genomic_DNA"/>
</dbReference>
<dbReference type="InterPro" id="IPR020084">
    <property type="entry name" value="NUDIX_hydrolase_CS"/>
</dbReference>
<dbReference type="AlphaFoldDB" id="A0A1G9YJ69"/>
<reference evidence="5" key="1">
    <citation type="submission" date="2016-10" db="EMBL/GenBank/DDBJ databases">
        <authorList>
            <person name="Varghese N."/>
            <person name="Submissions S."/>
        </authorList>
    </citation>
    <scope>NUCLEOTIDE SEQUENCE [LARGE SCALE GENOMIC DNA]</scope>
    <source>
        <strain evidence="5">CGMCC 1.6854</strain>
    </source>
</reference>
<dbReference type="PROSITE" id="PS00893">
    <property type="entry name" value="NUDIX_BOX"/>
    <property type="match status" value="1"/>
</dbReference>
<sequence length="156" mass="17769">MQKPFHHLARAVIIKNNRILLAKAIGTINTFLPGGHIEFGESAKDALERELAEELGIRPTVGKLLGLVEHKWEKQGILHCEINQFFEVESDELDSDDFPVSRESHITFFWSEAGKLEANNVQPYPIRGLLKGYLNGINDVWWESTLKTDIDVFNKN</sequence>
<dbReference type="Proteomes" id="UP000199544">
    <property type="component" value="Unassembled WGS sequence"/>
</dbReference>
<evidence type="ECO:0000313" key="5">
    <source>
        <dbReference type="Proteomes" id="UP000199544"/>
    </source>
</evidence>
<keyword evidence="5" id="KW-1185">Reference proteome</keyword>
<accession>A0A1G9YJ69</accession>
<dbReference type="Pfam" id="PF00293">
    <property type="entry name" value="NUDIX"/>
    <property type="match status" value="1"/>
</dbReference>
<evidence type="ECO:0000256" key="1">
    <source>
        <dbReference type="ARBA" id="ARBA00001946"/>
    </source>
</evidence>
<feature type="domain" description="Nudix hydrolase" evidence="3">
    <location>
        <begin position="4"/>
        <end position="134"/>
    </location>
</feature>
<evidence type="ECO:0000259" key="3">
    <source>
        <dbReference type="PROSITE" id="PS51462"/>
    </source>
</evidence>
<dbReference type="PANTHER" id="PTHR43046:SF14">
    <property type="entry name" value="MUTT_NUDIX FAMILY PROTEIN"/>
    <property type="match status" value="1"/>
</dbReference>
<comment type="cofactor">
    <cofactor evidence="1">
        <name>Mg(2+)</name>
        <dbReference type="ChEBI" id="CHEBI:18420"/>
    </cofactor>
</comment>
<dbReference type="InterPro" id="IPR015797">
    <property type="entry name" value="NUDIX_hydrolase-like_dom_sf"/>
</dbReference>
<evidence type="ECO:0000256" key="2">
    <source>
        <dbReference type="ARBA" id="ARBA00022801"/>
    </source>
</evidence>
<organism evidence="4 5">
    <name type="scientific">Fictibacillus solisalsi</name>
    <dbReference type="NCBI Taxonomy" id="459525"/>
    <lineage>
        <taxon>Bacteria</taxon>
        <taxon>Bacillati</taxon>
        <taxon>Bacillota</taxon>
        <taxon>Bacilli</taxon>
        <taxon>Bacillales</taxon>
        <taxon>Fictibacillaceae</taxon>
        <taxon>Fictibacillus</taxon>
    </lineage>
</organism>
<dbReference type="PANTHER" id="PTHR43046">
    <property type="entry name" value="GDP-MANNOSE MANNOSYL HYDROLASE"/>
    <property type="match status" value="1"/>
</dbReference>
<dbReference type="OrthoDB" id="9008185at2"/>
<dbReference type="RefSeq" id="WP_090236218.1">
    <property type="nucleotide sequence ID" value="NZ_FNHW01000001.1"/>
</dbReference>
<proteinExistence type="predicted"/>
<gene>
    <name evidence="4" type="ORF">SAMN04488137_3435</name>
</gene>
<dbReference type="Gene3D" id="3.90.79.10">
    <property type="entry name" value="Nucleoside Triphosphate Pyrophosphohydrolase"/>
    <property type="match status" value="1"/>
</dbReference>
<keyword evidence="2" id="KW-0378">Hydrolase</keyword>